<dbReference type="SUPFAM" id="SSF56502">
    <property type="entry name" value="gp120 core"/>
    <property type="match status" value="2"/>
</dbReference>
<reference evidence="38" key="2">
    <citation type="journal article" date="2011" name="PLoS Pathog.">
        <title>Recurrent Signature Patterns in HIV-1 B Clade Envelope Glycoproteins Associated with either Early or Chronic Infections.</title>
        <authorList>
            <person name="Gnanakaran S."/>
            <person name="Bhattacharya T."/>
            <person name="Daniels M."/>
            <person name="Keele B.F."/>
            <person name="Hraber P.T."/>
            <person name="Lapedes A.S."/>
            <person name="Shen T."/>
            <person name="Gaschen B."/>
            <person name="Krishnamoorthy M."/>
            <person name="Li H."/>
            <person name="Decker J.M."/>
            <person name="Salazar-Gonzalez J.F."/>
            <person name="Wang S."/>
            <person name="Jiang C."/>
            <person name="Gao F."/>
            <person name="Swanstrom R."/>
            <person name="Anderson J.A."/>
            <person name="Ping L.H."/>
            <person name="Cohen M.S."/>
            <person name="Markowitz M."/>
            <person name="Goepfert P.A."/>
            <person name="Saag M.S."/>
            <person name="Eron J.J."/>
            <person name="Hicks C.B."/>
            <person name="Blattner W.A."/>
            <person name="Tomaras G.D."/>
            <person name="Asmal M."/>
            <person name="Letvin N.L."/>
            <person name="Gilbert P.B."/>
            <person name="Decamp A.C."/>
            <person name="Magaret C.A."/>
            <person name="Schief W.R."/>
            <person name="Ban Y.E."/>
            <person name="Zhang M."/>
            <person name="Soderberg K.A."/>
            <person name="Sodroski J.G."/>
            <person name="Haynes B.F."/>
            <person name="Shaw G.M."/>
            <person name="Hahn B.H."/>
            <person name="Korber B."/>
        </authorList>
    </citation>
    <scope>NUCLEOTIDE SEQUENCE</scope>
    <source>
        <strain evidence="38">SC46C_A14</strain>
    </source>
</reference>
<feature type="short sequence motif" description="Di-leucine internalization motif" evidence="33">
    <location>
        <begin position="850"/>
        <end position="851"/>
    </location>
</feature>
<feature type="short sequence motif" description="YXXL motif; contains endocytosis signal" evidence="33">
    <location>
        <begin position="707"/>
        <end position="710"/>
    </location>
</feature>
<organismHost>
    <name type="scientific">Homo sapiens</name>
    <name type="common">Human</name>
    <dbReference type="NCBI Taxonomy" id="9606"/>
</organismHost>
<evidence type="ECO:0000256" key="8">
    <source>
        <dbReference type="ARBA" id="ARBA00022510"/>
    </source>
</evidence>
<evidence type="ECO:0000256" key="32">
    <source>
        <dbReference type="ARBA" id="ARBA00062028"/>
    </source>
</evidence>
<keyword evidence="15 33" id="KW-0053">Apoptosis</keyword>
<feature type="transmembrane region" description="Helical" evidence="34">
    <location>
        <begin position="20"/>
        <end position="41"/>
    </location>
</feature>
<dbReference type="Gene3D" id="1.10.287.210">
    <property type="match status" value="1"/>
</dbReference>
<evidence type="ECO:0000313" key="38">
    <source>
        <dbReference type="EMBL" id="AEN24581.1"/>
    </source>
</evidence>
<sequence>MRVKETRRNWQHLWKWGAMLLGMLMICSAADNLWVTVYYGVPVWKEATTTLFCASDAKAYEREVHNVWATHACVPTDPSPQEVVLKNVTEDFNMWKNNMVEQMHEDIISLWDESLKPCVKLTPLCVTLNCTDLKKDNQSIATSQEQGEIKNCSFNATTGVRDKMRKEYALFYKLDVVQINDDNNTNSSSGEYRLISCNTSVITQACPKVSFEPIPIHYCAPAGFAILKCNDKKFNGTGRCENVSTVQCTHGIRPVVSTQLLLNGSLAEEEVVIRSENFTNNAKTIIVQLNESVVINCTRPNNNTRRGITIGPGRVFYTGEIIGDIRQAHCNINRTEWNNALRQIVIQLRKQFVNKTIVFNQSSGGDPEIVMHMFNRGGEFFYCNATQLFNSTWNDTSIRNDTRENNTITLPCRIKQIINMWQEVGKAIYAPPIRGQIKCLSNITGILLTRDGGDTDNTTEIFRPGGGDMRENWRSELYKYKVVRIEPIGVAPTKAKRRVVQREKRAVGAIGAMFLGFLGAAGSTMGAASLTLTVQARQLLSGIVQQQNNLLRAIEAQQHLLQLTVWGIKQLQARVLAVERYLRDQQLLGIWGCSGKLICTTNVPWNTSWSNKSLTDIWDNLTWIKWDREINNYTTFIYTLLEEAQNQQEKNEQELLELDKWASLWNWFDITSWLWYIRIFIMIVGGLIGLRIVFAVLSIVNRVRQGYSPLSFQTHLPARRGPDRPEGIEGEGGERDNDGSIRLVNGLLALIWDDLRSLCLFSYHRLRDLLLIVARIVETLGRRGWEILKYWWNLLQYWSQELKNSAVSLLNVTAIAVAEGTDRVIEVVQRVFRAILHIPTRIRQGLERALL</sequence>
<feature type="region of interest" description="V5" evidence="33">
    <location>
        <begin position="455"/>
        <end position="465"/>
    </location>
</feature>
<dbReference type="FunFam" id="2.170.40.20:FF:000003">
    <property type="entry name" value="Envelope glycoprotein gp160"/>
    <property type="match status" value="1"/>
</dbReference>
<evidence type="ECO:0000256" key="5">
    <source>
        <dbReference type="ARBA" id="ARBA00004578"/>
    </source>
</evidence>
<keyword evidence="16 33" id="KW-0732">Signal</keyword>
<dbReference type="GO" id="GO:0016020">
    <property type="term" value="C:membrane"/>
    <property type="evidence" value="ECO:0007669"/>
    <property type="project" value="UniProtKB-UniRule"/>
</dbReference>
<keyword evidence="26 33" id="KW-0564">Palmitate</keyword>
<evidence type="ECO:0000256" key="28">
    <source>
        <dbReference type="ARBA" id="ARBA00023180"/>
    </source>
</evidence>
<dbReference type="GO" id="GO:0019064">
    <property type="term" value="P:fusion of virus membrane with host plasma membrane"/>
    <property type="evidence" value="ECO:0007669"/>
    <property type="project" value="UniProtKB-UniRule"/>
</dbReference>
<comment type="domain">
    <text evidence="33">Some of the most genetically diverse regions of the viral genome are present in Env. They are called variable regions 1 through 5 (V1 through V5). Coreceptor usage of gp120 is determined mainly by the primary structure of the third variable region (V3) in the outer domain of gp120. The sequence of V3 determines which coreceptor, CCR5 and/or CXCR4 (corresponding to R5/macrophage, X4/T cell and R5X4/T cell and macrophage tropism), is used to trigger the fusion potential of the Env complex, and hence which cells the virus can infect. Binding to CCR5 involves a region adjacent in addition to V3.</text>
</comment>
<feature type="transmembrane region" description="Helical" evidence="34">
    <location>
        <begin position="673"/>
        <end position="700"/>
    </location>
</feature>
<keyword evidence="19 33" id="KW-1043">Host membrane</keyword>
<evidence type="ECO:0000259" key="36">
    <source>
        <dbReference type="Pfam" id="PF00516"/>
    </source>
</evidence>
<reference evidence="38" key="1">
    <citation type="submission" date="2010-08" db="EMBL/GenBank/DDBJ databases">
        <authorList>
            <person name="Gnanakaran G."/>
            <person name="Keele B."/>
            <person name="Li H."/>
            <person name="Wang S."/>
            <person name="Williamson C."/>
            <person name="Gao F."/>
            <person name="Swanstrom R."/>
            <person name="Cohen M."/>
            <person name="Daniels M."/>
            <person name="Hraber P."/>
            <person name="Gaschen B."/>
            <person name="Ashmal M."/>
            <person name="Letvin N."/>
            <person name="Haynes B."/>
            <person name="Hahn B."/>
            <person name="Shaw G."/>
            <person name="Bhattacharya T."/>
            <person name="Korber B."/>
        </authorList>
    </citation>
    <scope>NUCLEOTIDE SEQUENCE</scope>
    <source>
        <strain evidence="38">SC46C_A14</strain>
    </source>
</reference>
<dbReference type="GO" id="GO:0019031">
    <property type="term" value="C:viral envelope"/>
    <property type="evidence" value="ECO:0007669"/>
    <property type="project" value="UniProtKB-KW"/>
</dbReference>
<keyword evidence="23 33" id="KW-1039">Host endosome</keyword>
<dbReference type="InterPro" id="IPR000777">
    <property type="entry name" value="HIV1_Gp120"/>
</dbReference>
<dbReference type="GO" id="GO:0075512">
    <property type="term" value="P:clathrin-dependent endocytosis of virus by host cell"/>
    <property type="evidence" value="ECO:0007669"/>
    <property type="project" value="UniProtKB-UniRule"/>
</dbReference>
<evidence type="ECO:0000256" key="4">
    <source>
        <dbReference type="ARBA" id="ARBA00004563"/>
    </source>
</evidence>
<evidence type="ECO:0000256" key="10">
    <source>
        <dbReference type="ARBA" id="ARBA00022570"/>
    </source>
</evidence>
<feature type="topological domain" description="Cytoplasmic" evidence="33">
    <location>
        <begin position="701"/>
        <end position="851"/>
    </location>
</feature>
<dbReference type="GO" id="GO:0019082">
    <property type="term" value="P:viral protein processing"/>
    <property type="evidence" value="ECO:0007669"/>
    <property type="project" value="UniProtKB-UniRule"/>
</dbReference>
<dbReference type="Pfam" id="PF00516">
    <property type="entry name" value="GP120"/>
    <property type="match status" value="2"/>
</dbReference>
<evidence type="ECO:0000256" key="23">
    <source>
        <dbReference type="ARBA" id="ARBA00023046"/>
    </source>
</evidence>
<dbReference type="InterPro" id="IPR037527">
    <property type="entry name" value="Gp160"/>
</dbReference>
<dbReference type="SUPFAM" id="SSF58069">
    <property type="entry name" value="Virus ectodomain"/>
    <property type="match status" value="1"/>
</dbReference>
<comment type="caution">
    <text evidence="33 34">Lacks conserved residue(s) required for the propagation of feature annotation.</text>
</comment>
<feature type="site" description="Cleavage; by host furin" evidence="33">
    <location>
        <begin position="505"/>
        <end position="506"/>
    </location>
</feature>
<comment type="PTM">
    <text evidence="33">Highly glycosylated by host. The high number of glycan on the protein is reffered to as 'glycan shield' because it contributes to hide protein sequence from adaptive immune system.</text>
</comment>
<evidence type="ECO:0000256" key="16">
    <source>
        <dbReference type="ARBA" id="ARBA00022729"/>
    </source>
</evidence>
<dbReference type="EMBL" id="HQ217655">
    <property type="protein sequence ID" value="AEN24581.1"/>
    <property type="molecule type" value="Genomic_RNA"/>
</dbReference>
<feature type="domain" description="Human immunodeficiency virus 1 envelope glycoprotein Gp120" evidence="36">
    <location>
        <begin position="145"/>
        <end position="505"/>
    </location>
</feature>
<dbReference type="GO" id="GO:0039654">
    <property type="term" value="P:fusion of virus membrane with host endosome membrane"/>
    <property type="evidence" value="ECO:0007669"/>
    <property type="project" value="UniProtKB-UniRule"/>
</dbReference>
<dbReference type="GO" id="GO:0019062">
    <property type="term" value="P:virion attachment to host cell"/>
    <property type="evidence" value="ECO:0007669"/>
    <property type="project" value="UniProtKB-UniRule"/>
</dbReference>
<evidence type="ECO:0000259" key="37">
    <source>
        <dbReference type="Pfam" id="PF00517"/>
    </source>
</evidence>
<evidence type="ECO:0000256" key="6">
    <source>
        <dbReference type="ARBA" id="ARBA00004650"/>
    </source>
</evidence>
<keyword evidence="28 33" id="KW-0325">Glycoprotein</keyword>
<evidence type="ECO:0000256" key="27">
    <source>
        <dbReference type="ARBA" id="ARBA00023157"/>
    </source>
</evidence>
<keyword evidence="17 33" id="KW-1161">Viral attachment to host cell</keyword>
<feature type="disulfide bond" evidence="33">
    <location>
        <begin position="219"/>
        <end position="248"/>
    </location>
</feature>
<comment type="subcellular location">
    <molecule>Surface protein gp120</molecule>
    <subcellularLocation>
        <location evidence="33">Virion membrane</location>
        <topology evidence="33">Peripheral membrane protein</topology>
    </subcellularLocation>
    <subcellularLocation>
        <location evidence="33">Host cell membrane</location>
        <topology evidence="33">Peripheral membrane protein</topology>
    </subcellularLocation>
    <subcellularLocation>
        <location evidence="33">Host endosome membrane</location>
        <topology evidence="33">Single-pass type I membrane protein</topology>
    </subcellularLocation>
    <text evidence="33">The surface protein is not anchored to the viral envelope, but associates with the extravirion surface through its binding to TM. It is probably concentrated at the site of budding and incorporated into the virions possibly by contacts between the cytoplasmic tail of Env and the N-terminus of Gag.</text>
</comment>
<comment type="function">
    <text evidence="33">Surface protein gp120: Attaches the virus to the host lymphoid cell by binding to the primary receptor CD4. This interaction induces a structural rearrangement creating a high affinity binding site for a chemokine coreceptor like CXCR4 and/or CCR5. Acts as a ligand for CD209/DC-SIGN and CLEC4M/DC-SIGNR, which are respectively found on dendritic cells (DCs), and on endothelial cells of liver sinusoids and lymph node sinuses. These interactions allow capture of viral particles at mucosal surfaces by these cells and subsequent transmission to permissive cells. HIV subverts the migration properties of dendritic cells to gain access to CD4+ T-cells in lymph nodes. Virus transmission to permissive T-cells occurs either in trans (without DCs infection, through viral capture and transmission), or in cis (following DCs productive infection, through the usual CD4-gp120 interaction), thereby inducing a robust infection. In trans infection, bound virions remain infectious over days and it is proposed that they are not degraded, but protected in non-lysosomal acidic organelles within the DCs close to the cell membrane thus contributing to the viral infectious potential during DCs' migration from the periphery to the lymphoid tissues. On arrival at lymphoid tissues, intact virions recycle back to DCs' cell surface allowing virus transmission to CD4+ T-cells.</text>
</comment>
<evidence type="ECO:0000256" key="17">
    <source>
        <dbReference type="ARBA" id="ARBA00022804"/>
    </source>
</evidence>
<feature type="disulfide bond" evidence="33">
    <location>
        <begin position="53"/>
        <end position="73"/>
    </location>
</feature>
<feature type="region of interest" description="MPER; binding to GalCer" evidence="33">
    <location>
        <begin position="657"/>
        <end position="678"/>
    </location>
</feature>
<evidence type="ECO:0000256" key="12">
    <source>
        <dbReference type="ARBA" id="ARBA00022595"/>
    </source>
</evidence>
<dbReference type="CDD" id="cd09909">
    <property type="entry name" value="HIV-1-like_HR1-HR2"/>
    <property type="match status" value="1"/>
</dbReference>
<comment type="domain">
    <text evidence="33">The CD4-binding region is targeted by the antibody b12.</text>
</comment>
<comment type="subcellular location">
    <molecule>Transmembrane protein gp41</molecule>
    <subcellularLocation>
        <location evidence="33">Virion membrane</location>
        <topology evidence="33">Single-pass type I membrane protein</topology>
    </subcellularLocation>
    <subcellularLocation>
        <location evidence="33">Host cell membrane</location>
        <topology evidence="33">Single-pass type I membrane protein</topology>
    </subcellularLocation>
    <subcellularLocation>
        <location evidence="33">Host endosome membrane</location>
        <topology evidence="33">Single-pass type I membrane protein</topology>
    </subcellularLocation>
    <text evidence="33">It is probably concentrated at the site of budding and incorporated into the virions possibly by contacts between the cytoplasmic tail of Env and the N-terminus of Gag.</text>
</comment>
<dbReference type="Gene3D" id="1.20.5.490">
    <property type="entry name" value="Single helix bin"/>
    <property type="match status" value="1"/>
</dbReference>
<dbReference type="GO" id="GO:1903911">
    <property type="term" value="P:positive regulation of receptor clustering"/>
    <property type="evidence" value="ECO:0007669"/>
    <property type="project" value="UniProtKB-UniRule"/>
</dbReference>
<comment type="subcellular location">
    <subcellularLocation>
        <location evidence="3">Host cell membrane</location>
        <topology evidence="3">Peripheral membrane protein</topology>
    </subcellularLocation>
    <subcellularLocation>
        <location evidence="1">Host cell membrane</location>
        <topology evidence="1">Single-pass type I membrane protein</topology>
    </subcellularLocation>
    <subcellularLocation>
        <location evidence="2">Host endosome membrane</location>
        <topology evidence="2">Peripheral membrane protein</topology>
    </subcellularLocation>
    <subcellularLocation>
        <location evidence="5">Host endosome membrane</location>
        <topology evidence="5">Single-pass type I membrane protein</topology>
    </subcellularLocation>
    <subcellularLocation>
        <location evidence="6">Virion membrane</location>
        <topology evidence="6">Peripheral membrane protein</topology>
    </subcellularLocation>
    <subcellularLocation>
        <location evidence="4">Virion membrane</location>
        <topology evidence="4">Single-pass type I membrane protein</topology>
    </subcellularLocation>
</comment>
<dbReference type="GO" id="GO:0052031">
    <property type="term" value="P:symbiont-mediated perturbation of host defense response"/>
    <property type="evidence" value="ECO:0007669"/>
    <property type="project" value="UniProtKB-UniRule"/>
</dbReference>
<keyword evidence="14 33" id="KW-0812">Transmembrane</keyword>
<keyword evidence="31 33" id="KW-1160">Virus entry into host cell</keyword>
<evidence type="ECO:0000256" key="21">
    <source>
        <dbReference type="ARBA" id="ARBA00022890"/>
    </source>
</evidence>
<keyword evidence="11 33" id="KW-0945">Host-virus interaction</keyword>
<accession>G3DKI5</accession>
<evidence type="ECO:0000256" key="35">
    <source>
        <dbReference type="SAM" id="MobiDB-lite"/>
    </source>
</evidence>
<evidence type="ECO:0000256" key="22">
    <source>
        <dbReference type="ARBA" id="ARBA00022989"/>
    </source>
</evidence>
<feature type="disulfide bond" evidence="33">
    <location>
        <begin position="593"/>
        <end position="599"/>
    </location>
</feature>
<keyword evidence="25 33" id="KW-0472">Membrane</keyword>
<feature type="disulfide bond" evidence="33">
    <location>
        <begin position="229"/>
        <end position="240"/>
    </location>
</feature>
<feature type="region of interest" description="Disordered" evidence="35">
    <location>
        <begin position="714"/>
        <end position="735"/>
    </location>
</feature>
<name>G3DKI5_HV1</name>
<keyword evidence="9 33" id="KW-1032">Host cell membrane</keyword>
<evidence type="ECO:0000256" key="2">
    <source>
        <dbReference type="ARBA" id="ARBA00004433"/>
    </source>
</evidence>
<keyword evidence="18 33" id="KW-0946">Virion</keyword>
<evidence type="ECO:0000256" key="3">
    <source>
        <dbReference type="ARBA" id="ARBA00004505"/>
    </source>
</evidence>
<keyword evidence="29 33" id="KW-0899">Viral immunoevasion</keyword>
<keyword evidence="24 33" id="KW-0175">Coiled coil</keyword>
<evidence type="ECO:0000256" key="7">
    <source>
        <dbReference type="ARBA" id="ARBA00022506"/>
    </source>
</evidence>
<feature type="domain" description="Retroviral envelope protein GP41-like" evidence="37">
    <location>
        <begin position="525"/>
        <end position="714"/>
    </location>
</feature>
<evidence type="ECO:0000256" key="30">
    <source>
        <dbReference type="ARBA" id="ARBA00023288"/>
    </source>
</evidence>
<comment type="domain">
    <text evidence="33 34">The 17 amino acids long immunosuppressive region is present in many retroviral envelope proteins. Synthetic peptides derived from this relatively conserved sequence inhibit immune function in vitro and in vivo.</text>
</comment>
<feature type="compositionally biased region" description="Basic and acidic residues" evidence="35">
    <location>
        <begin position="720"/>
        <end position="735"/>
    </location>
</feature>
<feature type="region of interest" description="CD4-binding loop" evidence="33">
    <location>
        <begin position="362"/>
        <end position="372"/>
    </location>
</feature>
<evidence type="ECO:0000256" key="1">
    <source>
        <dbReference type="ARBA" id="ARBA00004402"/>
    </source>
</evidence>
<dbReference type="GO" id="GO:0020002">
    <property type="term" value="C:host cell plasma membrane"/>
    <property type="evidence" value="ECO:0007669"/>
    <property type="project" value="UniProtKB-SubCell"/>
</dbReference>
<dbReference type="InterPro" id="IPR036377">
    <property type="entry name" value="Gp120_core_sf"/>
</dbReference>
<dbReference type="GO" id="GO:0044175">
    <property type="term" value="C:host cell endosome membrane"/>
    <property type="evidence" value="ECO:0007669"/>
    <property type="project" value="UniProtKB-SubCell"/>
</dbReference>
<feature type="domain" description="Human immunodeficiency virus 1 envelope glycoprotein Gp120" evidence="36">
    <location>
        <begin position="33"/>
        <end position="139"/>
    </location>
</feature>
<evidence type="ECO:0000256" key="34">
    <source>
        <dbReference type="RuleBase" id="RU363095"/>
    </source>
</evidence>
<comment type="domain">
    <text evidence="33">The membrane proximal external region (MPER) present in gp41 is a tryptophan-rich region recognized by the antibodies 2F5, Z13, and 4E10. MPER seems to play a role in fusion.</text>
</comment>
<evidence type="ECO:0000256" key="19">
    <source>
        <dbReference type="ARBA" id="ARBA00022870"/>
    </source>
</evidence>
<evidence type="ECO:0000256" key="25">
    <source>
        <dbReference type="ARBA" id="ARBA00023136"/>
    </source>
</evidence>
<evidence type="ECO:0000256" key="29">
    <source>
        <dbReference type="ARBA" id="ARBA00023280"/>
    </source>
</evidence>
<keyword evidence="12 33" id="KW-1162">Viral penetration into host cytoplasm</keyword>
<dbReference type="GO" id="GO:1903908">
    <property type="term" value="P:positive regulation of plasma membrane raft polarization"/>
    <property type="evidence" value="ECO:0007669"/>
    <property type="project" value="UniProtKB-UniRule"/>
</dbReference>
<comment type="PTM">
    <text evidence="33">Specific enzymatic cleavages in vivo yield mature proteins. Envelope glycoproteins are synthesized as a inactive precursor that is heavily N-glycosylated and processed likely by host cell furin in the Golgi to yield the mature SU and TM proteins. The cleavage site between SU and TM requires the minimal sequence [KR]-X-[KR]-R. About 2 of the 9 disulfide bonds of gp41 are reduced by P4HB/PDI, following binding to CD4 receptor.</text>
</comment>
<proteinExistence type="inferred from homology"/>
<keyword evidence="21 33" id="KW-1164">Virus endocytosis by host</keyword>
<keyword evidence="30 33" id="KW-0449">Lipoprotein</keyword>
<dbReference type="FunFam" id="1.10.287.210:FF:000001">
    <property type="entry name" value="Envelope glycoprotein gp160"/>
    <property type="match status" value="1"/>
</dbReference>
<evidence type="ECO:0000256" key="11">
    <source>
        <dbReference type="ARBA" id="ARBA00022581"/>
    </source>
</evidence>
<keyword evidence="10 33" id="KW-1165">Clathrin-mediated endocytosis of virus by host</keyword>
<comment type="PTM">
    <text evidence="33">Palmitoylation of the transmembrane protein and of Env polyprotein (prior to its proteolytic cleavage) is essential for their association with host cell membrane lipid rafts. Palmitoylation is therefore required for envelope trafficking to classical lipid rafts, but not for viral replication.</text>
</comment>
<dbReference type="FunFam" id="1.20.5.490:FF:000001">
    <property type="entry name" value="Envelope glycoprotein gp160"/>
    <property type="match status" value="1"/>
</dbReference>
<gene>
    <name evidence="33 38" type="primary">env</name>
</gene>
<keyword evidence="27 33" id="KW-1015">Disulfide bond</keyword>
<comment type="domain">
    <text evidence="33">The YXXL motif is involved in determining the exact site of viral release at the surface of infected mononuclear cells and promotes endocytosis. YXXL and di-leucine endocytosis motifs interact directly or indirectly with the clathrin adapter complexes, opperate independently, and their activities are not additive.</text>
</comment>
<dbReference type="HAMAP" id="MF_04083">
    <property type="entry name" value="HIV_ENV"/>
    <property type="match status" value="1"/>
</dbReference>
<comment type="function">
    <text evidence="33">Transmembrane protein gp41: Acts as a class I viral fusion protein. Under the current model, the protein has at least 3 conformational states: pre-fusion native state, pre-hairpin intermediate state, and post-fusion hairpin state. During fusion of viral and target intracellular membranes, the coiled coil regions (heptad repeats) assume a trimer-of-hairpins structure, positioning the fusion peptide in close proximity to the C-terminal region of the ectodomain. The formation of this structure appears to drive apposition and subsequent fusion of viral and target cell membranes. Complete fusion occurs in host cell endosomes and is dynamin-dependent, however some lipid transfer might occur at the plasma membrane. The virus undergoes clathrin-dependent internalization long before endosomal fusion, thus minimizing the surface exposure of conserved viral epitopes during fusion and reducing the efficacy of inhibitors targeting these epitopes. Membranes fusion leads to delivery of the nucleocapsid into the cytoplasm.</text>
</comment>
<feature type="chain" id="PRO_5023389589" description="Transmembrane protein gp41" evidence="33">
    <location>
        <begin position="506"/>
        <end position="851"/>
    </location>
</feature>
<dbReference type="GO" id="GO:0055036">
    <property type="term" value="C:virion membrane"/>
    <property type="evidence" value="ECO:0007669"/>
    <property type="project" value="UniProtKB-SubCell"/>
</dbReference>
<keyword evidence="22 33" id="KW-1133">Transmembrane helix</keyword>
<keyword evidence="20 33" id="KW-0261">Viral envelope protein</keyword>
<feature type="lipid moiety-binding region" description="S-palmitoyl cysteine; by host" evidence="33">
    <location>
        <position position="759"/>
    </location>
</feature>
<comment type="miscellaneous">
    <text evidence="33">HIV-1 lineages are divided in three main groups, M (for Major), O (for Outlier), and N (for New, or Non-M, Non-O). The vast majority of strains found worldwide belong to the group M. Group O seems to be endemic to and largely confined to Cameroon and neighboring countries in West Central Africa, where these viruses represent a small minority of HIV-1 strains. The group N is represented by a limited number of isolates from Cameroonian persons. The group M is further subdivided in 9 clades or subtypes (A to D, F to H, J and K).</text>
</comment>
<dbReference type="GO" id="GO:0005198">
    <property type="term" value="F:structural molecule activity"/>
    <property type="evidence" value="ECO:0007669"/>
    <property type="project" value="UniProtKB-UniRule"/>
</dbReference>
<comment type="subunit">
    <text evidence="32">The mature envelope protein (Env) consists of a homotrimer of non-covalently associated gp120-gp41 heterodimers. The resulting complex protrudes from the virus surface as a spike. There seems to be as few as 10 spikes on the average virion. Interacts with host CD4, CCR5 and CXCR4. Gp120 also interacts with the C-type lectins CD209/DC-SIGN and CLEC4M/DC-SIGNR (collectively referred to as DC-SIGN(R)). Gp120 and gp41 interact with GalCer. Gp120 interacts with host ITGA4/ITGB7 complex; on CD4+ T-cells, this interaction results in rapid activation of integrin ITGAL/LFA-1, which facilitates efficient cell-to-cell spreading of HIV-1. Gp120 interacts with cell-associated heparan sulfate; this interaction increases virus infectivity on permissive cells and may be involved in infection of CD4- cells.</text>
</comment>
<evidence type="ECO:0000256" key="9">
    <source>
        <dbReference type="ARBA" id="ARBA00022511"/>
    </source>
</evidence>
<organism evidence="38">
    <name type="scientific">Human immunodeficiency virus type 1</name>
    <name type="common">HIV-1</name>
    <dbReference type="NCBI Taxonomy" id="11676"/>
    <lineage>
        <taxon>Viruses</taxon>
        <taxon>Riboviria</taxon>
        <taxon>Pararnavirae</taxon>
        <taxon>Artverviricota</taxon>
        <taxon>Revtraviricetes</taxon>
        <taxon>Ortervirales</taxon>
        <taxon>Retroviridae</taxon>
        <taxon>Orthoretrovirinae</taxon>
        <taxon>Lentivirus</taxon>
        <taxon>Lentivirus humimdef1</taxon>
    </lineage>
</organism>
<evidence type="ECO:0000256" key="26">
    <source>
        <dbReference type="ARBA" id="ARBA00023139"/>
    </source>
</evidence>
<dbReference type="Gene3D" id="2.170.40.20">
    <property type="entry name" value="Human immunodeficiency virus 1, Gp160, envelope glycoprotein"/>
    <property type="match status" value="2"/>
</dbReference>
<protein>
    <recommendedName>
        <fullName evidence="33">Envelope glycoprotein gp160</fullName>
    </recommendedName>
    <alternativeName>
        <fullName evidence="33">Env polyprotein</fullName>
    </alternativeName>
    <component>
        <recommendedName>
            <fullName evidence="33">Surface protein gp120</fullName>
            <shortName evidence="33">SU</shortName>
        </recommendedName>
        <alternativeName>
            <fullName evidence="33">Glycoprotein 120</fullName>
            <shortName evidence="33">gp120</shortName>
        </alternativeName>
    </component>
    <component>
        <recommendedName>
            <fullName evidence="33">Transmembrane protein gp41</fullName>
            <shortName evidence="33">TM</shortName>
        </recommendedName>
        <alternativeName>
            <fullName evidence="33">Glycoprotein 41</fullName>
            <shortName evidence="33">gp41</shortName>
        </alternativeName>
    </component>
</protein>
<evidence type="ECO:0000256" key="18">
    <source>
        <dbReference type="ARBA" id="ARBA00022844"/>
    </source>
</evidence>
<keyword evidence="13 33" id="KW-0165">Cleavage on pair of basic residues</keyword>
<evidence type="ECO:0000256" key="33">
    <source>
        <dbReference type="HAMAP-Rule" id="MF_04083"/>
    </source>
</evidence>
<comment type="similarity">
    <text evidence="33">Belongs to the HIV-1 env protein family.</text>
</comment>
<dbReference type="Pfam" id="PF00517">
    <property type="entry name" value="GP41"/>
    <property type="match status" value="1"/>
</dbReference>
<feature type="coiled-coil region" evidence="33">
    <location>
        <begin position="628"/>
        <end position="662"/>
    </location>
</feature>
<evidence type="ECO:0000256" key="24">
    <source>
        <dbReference type="ARBA" id="ARBA00023054"/>
    </source>
</evidence>
<evidence type="ECO:0000256" key="13">
    <source>
        <dbReference type="ARBA" id="ARBA00022685"/>
    </source>
</evidence>
<comment type="miscellaneous">
    <text evidence="33">Inhibitors targeting HIV-1 viral envelope proteins are used as antiretroviral drugs. Attachment of virions to the cell surface via non-specific interactions and CD4 binding can be blocked by inhibitors that include cyanovirin-N, cyclotriazadisulfonamide analogs, PRO 2000, TNX 355 and PRO 542. In addition, BMS 806 can block CD4-induced conformational changes. Env interactions with the coreceptor molecules can be targeted by CCR5 antagonists including SCH-D, maraviroc (UK 427857) and aplaviroc (GW 873140), and the CXCR4 antagonist AMD 070. Fusion of viral and cellular membranes can be inhibited by peptides such as enfuvirtide and tifuvirtide (T 1249). Resistance to inhibitors associated with mutations in Env are observed. Most of the time, single mutations confer only a modest reduction in drug susceptibility. Combination of several mutations is usually required to develop a high-level drug resistance.</text>
</comment>
<evidence type="ECO:0000256" key="15">
    <source>
        <dbReference type="ARBA" id="ARBA00022703"/>
    </source>
</evidence>
<comment type="subunit">
    <text evidence="33">The mature envelope protein (Env) consists of a homotrimer of non-covalently associated gp120-gp41 heterodimers. The resulting complex protrudes from the virus surface as a spike. There seems to be as few as 10 spikes on the average virion. Surface protein gp120 interacts with host CD4, CCR5 and CXCR4. Gp120 also interacts with the C-type lectins CD209/DC-SIGN and CLEC4M/DC-SIGNR (collectively referred to as DC-SIGN(R)). Gp120 and gp41 interact with GalCer. Gp120 interacts with host ITGA4/ITGB7 complex; on CD4+ T-cells, this interaction results in rapid activation of integrin ITGAL/LFA-1, which facilitates efficient cell-to-cell spreading of HIV-1. Gp120 interacts with cell-associated heparan sulfate; this interaction increases virus infectivity on permissive cells and may be involved in infection of CD4- cells.</text>
</comment>
<keyword evidence="7 33" id="KW-1168">Fusion of virus membrane with host membrane</keyword>
<feature type="region of interest" description="Immunosuppression" evidence="33">
    <location>
        <begin position="569"/>
        <end position="587"/>
    </location>
</feature>
<comment type="function">
    <text evidence="33">Envelope glycoprotein gp160: Oligomerizes in the host endoplasmic reticulum into predominantly trimers. In a second time, gp160 transits in the host Golgi, where glycosylation is completed. The precursor is then proteolytically cleaved in the trans-Golgi and thereby activated by cellular furin or furin-like proteases to produce gp120 and gp41.</text>
</comment>
<dbReference type="FunFam" id="2.170.40.20:FF:000001">
    <property type="entry name" value="Envelope glycoprotein gp160"/>
    <property type="match status" value="1"/>
</dbReference>
<evidence type="ECO:0000256" key="20">
    <source>
        <dbReference type="ARBA" id="ARBA00022879"/>
    </source>
</evidence>
<evidence type="ECO:0000256" key="31">
    <source>
        <dbReference type="ARBA" id="ARBA00023296"/>
    </source>
</evidence>
<dbReference type="InterPro" id="IPR000328">
    <property type="entry name" value="GP41-like"/>
</dbReference>
<keyword evidence="8 33" id="KW-1170">Fusion of virus membrane with host endosomal membrane</keyword>
<evidence type="ECO:0000256" key="14">
    <source>
        <dbReference type="ARBA" id="ARBA00022692"/>
    </source>
</evidence>
<feature type="chain" id="PRO_5023389590" description="Envelope glycoprotein gp160" evidence="33">
    <location>
        <begin position="32"/>
        <end position="851"/>
    </location>
</feature>